<name>A0A2P2NAU3_RHIMU</name>
<evidence type="ECO:0000313" key="1">
    <source>
        <dbReference type="EMBL" id="MBX39612.1"/>
    </source>
</evidence>
<sequence>MLRKILAKLL</sequence>
<accession>A0A2P2NAU3</accession>
<proteinExistence type="predicted"/>
<dbReference type="EMBL" id="GGEC01059128">
    <property type="protein sequence ID" value="MBX39612.1"/>
    <property type="molecule type" value="Transcribed_RNA"/>
</dbReference>
<reference evidence="1" key="1">
    <citation type="submission" date="2018-02" db="EMBL/GenBank/DDBJ databases">
        <title>Rhizophora mucronata_Transcriptome.</title>
        <authorList>
            <person name="Meera S.P."/>
            <person name="Sreeshan A."/>
            <person name="Augustine A."/>
        </authorList>
    </citation>
    <scope>NUCLEOTIDE SEQUENCE</scope>
    <source>
        <tissue evidence="1">Leaf</tissue>
    </source>
</reference>
<organism evidence="1">
    <name type="scientific">Rhizophora mucronata</name>
    <name type="common">Asiatic mangrove</name>
    <dbReference type="NCBI Taxonomy" id="61149"/>
    <lineage>
        <taxon>Eukaryota</taxon>
        <taxon>Viridiplantae</taxon>
        <taxon>Streptophyta</taxon>
        <taxon>Embryophyta</taxon>
        <taxon>Tracheophyta</taxon>
        <taxon>Spermatophyta</taxon>
        <taxon>Magnoliopsida</taxon>
        <taxon>eudicotyledons</taxon>
        <taxon>Gunneridae</taxon>
        <taxon>Pentapetalae</taxon>
        <taxon>rosids</taxon>
        <taxon>fabids</taxon>
        <taxon>Malpighiales</taxon>
        <taxon>Rhizophoraceae</taxon>
        <taxon>Rhizophora</taxon>
    </lineage>
</organism>
<protein>
    <submittedName>
        <fullName evidence="1">Uncharacterized protein</fullName>
    </submittedName>
</protein>